<dbReference type="Proteomes" id="UP000293142">
    <property type="component" value="Unassembled WGS sequence"/>
</dbReference>
<dbReference type="RefSeq" id="WP_131014117.1">
    <property type="nucleotide sequence ID" value="NZ_SIRE01000010.1"/>
</dbReference>
<keyword evidence="7 11" id="KW-0521">NADP</keyword>
<evidence type="ECO:0000256" key="9">
    <source>
        <dbReference type="ARBA" id="ARBA00032024"/>
    </source>
</evidence>
<dbReference type="NCBIfam" id="TIGR00745">
    <property type="entry name" value="apbA_panE"/>
    <property type="match status" value="1"/>
</dbReference>
<name>A0A4Q9DSS3_9BACL</name>
<dbReference type="InterPro" id="IPR003710">
    <property type="entry name" value="ApbA"/>
</dbReference>
<keyword evidence="15" id="KW-1185">Reference proteome</keyword>
<evidence type="ECO:0000256" key="8">
    <source>
        <dbReference type="ARBA" id="ARBA00023002"/>
    </source>
</evidence>
<dbReference type="InterPro" id="IPR008927">
    <property type="entry name" value="6-PGluconate_DH-like_C_sf"/>
</dbReference>
<dbReference type="SUPFAM" id="SSF48179">
    <property type="entry name" value="6-phosphogluconate dehydrogenase C-terminal domain-like"/>
    <property type="match status" value="1"/>
</dbReference>
<evidence type="ECO:0000256" key="4">
    <source>
        <dbReference type="ARBA" id="ARBA00013014"/>
    </source>
</evidence>
<dbReference type="GO" id="GO:0050661">
    <property type="term" value="F:NADP binding"/>
    <property type="evidence" value="ECO:0007669"/>
    <property type="project" value="TreeGrafter"/>
</dbReference>
<comment type="similarity">
    <text evidence="3 11">Belongs to the ketopantoate reductase family.</text>
</comment>
<dbReference type="InterPro" id="IPR013332">
    <property type="entry name" value="KPR_N"/>
</dbReference>
<dbReference type="AlphaFoldDB" id="A0A4Q9DSS3"/>
<dbReference type="Pfam" id="PF08546">
    <property type="entry name" value="ApbA_C"/>
    <property type="match status" value="1"/>
</dbReference>
<proteinExistence type="inferred from homology"/>
<evidence type="ECO:0000256" key="10">
    <source>
        <dbReference type="ARBA" id="ARBA00048793"/>
    </source>
</evidence>
<evidence type="ECO:0000256" key="5">
    <source>
        <dbReference type="ARBA" id="ARBA00019465"/>
    </source>
</evidence>
<dbReference type="GO" id="GO:0015940">
    <property type="term" value="P:pantothenate biosynthetic process"/>
    <property type="evidence" value="ECO:0007669"/>
    <property type="project" value="UniProtKB-UniPathway"/>
</dbReference>
<comment type="caution">
    <text evidence="14">The sequence shown here is derived from an EMBL/GenBank/DDBJ whole genome shotgun (WGS) entry which is preliminary data.</text>
</comment>
<accession>A0A4Q9DSS3</accession>
<dbReference type="OrthoDB" id="9800163at2"/>
<dbReference type="PANTHER" id="PTHR43765:SF2">
    <property type="entry name" value="2-DEHYDROPANTOATE 2-REDUCTASE"/>
    <property type="match status" value="1"/>
</dbReference>
<dbReference type="EC" id="1.1.1.169" evidence="4 11"/>
<evidence type="ECO:0000256" key="2">
    <source>
        <dbReference type="ARBA" id="ARBA00004994"/>
    </source>
</evidence>
<evidence type="ECO:0000256" key="7">
    <source>
        <dbReference type="ARBA" id="ARBA00022857"/>
    </source>
</evidence>
<comment type="function">
    <text evidence="1 11">Catalyzes the NADPH-dependent reduction of ketopantoate into pantoic acid.</text>
</comment>
<keyword evidence="6 11" id="KW-0566">Pantothenate biosynthesis</keyword>
<evidence type="ECO:0000256" key="6">
    <source>
        <dbReference type="ARBA" id="ARBA00022655"/>
    </source>
</evidence>
<evidence type="ECO:0000259" key="13">
    <source>
        <dbReference type="Pfam" id="PF08546"/>
    </source>
</evidence>
<gene>
    <name evidence="14" type="ORF">EYB31_14715</name>
</gene>
<evidence type="ECO:0000256" key="1">
    <source>
        <dbReference type="ARBA" id="ARBA00002919"/>
    </source>
</evidence>
<dbReference type="InterPro" id="IPR036291">
    <property type="entry name" value="NAD(P)-bd_dom_sf"/>
</dbReference>
<dbReference type="GO" id="GO:0008677">
    <property type="term" value="F:2-dehydropantoate 2-reductase activity"/>
    <property type="evidence" value="ECO:0007669"/>
    <property type="project" value="UniProtKB-EC"/>
</dbReference>
<dbReference type="InterPro" id="IPR050838">
    <property type="entry name" value="Ketopantoate_reductase"/>
</dbReference>
<dbReference type="Pfam" id="PF02558">
    <property type="entry name" value="ApbA"/>
    <property type="match status" value="1"/>
</dbReference>
<dbReference type="UniPathway" id="UPA00028">
    <property type="reaction ID" value="UER00004"/>
</dbReference>
<dbReference type="GO" id="GO:0005737">
    <property type="term" value="C:cytoplasm"/>
    <property type="evidence" value="ECO:0007669"/>
    <property type="project" value="TreeGrafter"/>
</dbReference>
<evidence type="ECO:0000313" key="14">
    <source>
        <dbReference type="EMBL" id="TBL78134.1"/>
    </source>
</evidence>
<dbReference type="PANTHER" id="PTHR43765">
    <property type="entry name" value="2-DEHYDROPANTOATE 2-REDUCTASE-RELATED"/>
    <property type="match status" value="1"/>
</dbReference>
<evidence type="ECO:0000256" key="3">
    <source>
        <dbReference type="ARBA" id="ARBA00007870"/>
    </source>
</evidence>
<dbReference type="Gene3D" id="3.40.50.720">
    <property type="entry name" value="NAD(P)-binding Rossmann-like Domain"/>
    <property type="match status" value="1"/>
</dbReference>
<protein>
    <recommendedName>
        <fullName evidence="5 11">2-dehydropantoate 2-reductase</fullName>
        <ecNumber evidence="4 11">1.1.1.169</ecNumber>
    </recommendedName>
    <alternativeName>
        <fullName evidence="9 11">Ketopantoate reductase</fullName>
    </alternativeName>
</protein>
<organism evidence="14 15">
    <name type="scientific">Paenibacillus thalictri</name>
    <dbReference type="NCBI Taxonomy" id="2527873"/>
    <lineage>
        <taxon>Bacteria</taxon>
        <taxon>Bacillati</taxon>
        <taxon>Bacillota</taxon>
        <taxon>Bacilli</taxon>
        <taxon>Bacillales</taxon>
        <taxon>Paenibacillaceae</taxon>
        <taxon>Paenibacillus</taxon>
    </lineage>
</organism>
<comment type="catalytic activity">
    <reaction evidence="10 11">
        <text>(R)-pantoate + NADP(+) = 2-dehydropantoate + NADPH + H(+)</text>
        <dbReference type="Rhea" id="RHEA:16233"/>
        <dbReference type="ChEBI" id="CHEBI:11561"/>
        <dbReference type="ChEBI" id="CHEBI:15378"/>
        <dbReference type="ChEBI" id="CHEBI:15980"/>
        <dbReference type="ChEBI" id="CHEBI:57783"/>
        <dbReference type="ChEBI" id="CHEBI:58349"/>
        <dbReference type="EC" id="1.1.1.169"/>
    </reaction>
</comment>
<dbReference type="InterPro" id="IPR013328">
    <property type="entry name" value="6PGD_dom2"/>
</dbReference>
<evidence type="ECO:0000256" key="11">
    <source>
        <dbReference type="RuleBase" id="RU362068"/>
    </source>
</evidence>
<dbReference type="EMBL" id="SIRE01000010">
    <property type="protein sequence ID" value="TBL78134.1"/>
    <property type="molecule type" value="Genomic_DNA"/>
</dbReference>
<feature type="domain" description="Ketopantoate reductase N-terminal" evidence="12">
    <location>
        <begin position="3"/>
        <end position="156"/>
    </location>
</feature>
<dbReference type="InterPro" id="IPR013752">
    <property type="entry name" value="KPA_reductase"/>
</dbReference>
<evidence type="ECO:0000259" key="12">
    <source>
        <dbReference type="Pfam" id="PF02558"/>
    </source>
</evidence>
<dbReference type="SUPFAM" id="SSF51735">
    <property type="entry name" value="NAD(P)-binding Rossmann-fold domains"/>
    <property type="match status" value="1"/>
</dbReference>
<evidence type="ECO:0000313" key="15">
    <source>
        <dbReference type="Proteomes" id="UP000293142"/>
    </source>
</evidence>
<dbReference type="FunFam" id="1.10.1040.10:FF:000017">
    <property type="entry name" value="2-dehydropantoate 2-reductase"/>
    <property type="match status" value="1"/>
</dbReference>
<reference evidence="14 15" key="1">
    <citation type="submission" date="2019-02" db="EMBL/GenBank/DDBJ databases">
        <title>Paenibacillus sp. nov., isolated from surface-sterilized tissue of Thalictrum simplex L.</title>
        <authorList>
            <person name="Tuo L."/>
        </authorList>
    </citation>
    <scope>NUCLEOTIDE SEQUENCE [LARGE SCALE GENOMIC DNA]</scope>
    <source>
        <strain evidence="14 15">N2SHLJ1</strain>
    </source>
</reference>
<keyword evidence="8 11" id="KW-0560">Oxidoreductase</keyword>
<dbReference type="Gene3D" id="1.10.1040.10">
    <property type="entry name" value="N-(1-d-carboxylethyl)-l-norvaline Dehydrogenase, domain 2"/>
    <property type="match status" value="1"/>
</dbReference>
<feature type="domain" description="Ketopantoate reductase C-terminal" evidence="13">
    <location>
        <begin position="191"/>
        <end position="314"/>
    </location>
</feature>
<comment type="pathway">
    <text evidence="2 11">Cofactor biosynthesis; (R)-pantothenate biosynthesis; (R)-pantoate from 3-methyl-2-oxobutanoate: step 2/2.</text>
</comment>
<sequence length="317" mass="34546">MKIRIVGAGSLGMLFAGRLEVILPGTEIVAHTESQAQRLQSGGIRVIEPHGGSLQAFPEAIAFQDVILEKPDYELDYVLLTVKQSHITPQLAASIGRQLTEKSCVVCFQNGIGHVELLSEYIPAERILIAITTEAAYKRSDSEVEHTGRGTTLIGSPEAAGSDTSEFRENAQKKLIAALNDAGFSVSMSNNILSTIWHKLIVNSVINPLTAILKVRNGELPQQPYSESLMKELLQEASQLASLKHIQPPGPTWEQLLGVCAQTALNRSSMLQDLSAGRLTEIDSITGSLLKEAKRYAHPMPVHETVYRIVKSLEAPH</sequence>